<feature type="region of interest" description="Disordered" evidence="1">
    <location>
        <begin position="1"/>
        <end position="75"/>
    </location>
</feature>
<dbReference type="FunCoup" id="A0A1Z5R6B7">
    <property type="interactions" value="372"/>
</dbReference>
<evidence type="ECO:0000313" key="2">
    <source>
        <dbReference type="EMBL" id="OQU79322.1"/>
    </source>
</evidence>
<evidence type="ECO:0000256" key="1">
    <source>
        <dbReference type="SAM" id="MobiDB-lite"/>
    </source>
</evidence>
<name>A0A1Z5R6B7_SORBI</name>
<organism evidence="2 3">
    <name type="scientific">Sorghum bicolor</name>
    <name type="common">Sorghum</name>
    <name type="synonym">Sorghum vulgare</name>
    <dbReference type="NCBI Taxonomy" id="4558"/>
    <lineage>
        <taxon>Eukaryota</taxon>
        <taxon>Viridiplantae</taxon>
        <taxon>Streptophyta</taxon>
        <taxon>Embryophyta</taxon>
        <taxon>Tracheophyta</taxon>
        <taxon>Spermatophyta</taxon>
        <taxon>Magnoliopsida</taxon>
        <taxon>Liliopsida</taxon>
        <taxon>Poales</taxon>
        <taxon>Poaceae</taxon>
        <taxon>PACMAD clade</taxon>
        <taxon>Panicoideae</taxon>
        <taxon>Andropogonodae</taxon>
        <taxon>Andropogoneae</taxon>
        <taxon>Sorghinae</taxon>
        <taxon>Sorghum</taxon>
    </lineage>
</organism>
<protein>
    <submittedName>
        <fullName evidence="2">Uncharacterized protein</fullName>
    </submittedName>
</protein>
<reference evidence="2 3" key="1">
    <citation type="journal article" date="2009" name="Nature">
        <title>The Sorghum bicolor genome and the diversification of grasses.</title>
        <authorList>
            <person name="Paterson A.H."/>
            <person name="Bowers J.E."/>
            <person name="Bruggmann R."/>
            <person name="Dubchak I."/>
            <person name="Grimwood J."/>
            <person name="Gundlach H."/>
            <person name="Haberer G."/>
            <person name="Hellsten U."/>
            <person name="Mitros T."/>
            <person name="Poliakov A."/>
            <person name="Schmutz J."/>
            <person name="Spannagl M."/>
            <person name="Tang H."/>
            <person name="Wang X."/>
            <person name="Wicker T."/>
            <person name="Bharti A.K."/>
            <person name="Chapman J."/>
            <person name="Feltus F.A."/>
            <person name="Gowik U."/>
            <person name="Grigoriev I.V."/>
            <person name="Lyons E."/>
            <person name="Maher C.A."/>
            <person name="Martis M."/>
            <person name="Narechania A."/>
            <person name="Otillar R.P."/>
            <person name="Penning B.W."/>
            <person name="Salamov A.A."/>
            <person name="Wang Y."/>
            <person name="Zhang L."/>
            <person name="Carpita N.C."/>
            <person name="Freeling M."/>
            <person name="Gingle A.R."/>
            <person name="Hash C.T."/>
            <person name="Keller B."/>
            <person name="Klein P."/>
            <person name="Kresovich S."/>
            <person name="McCann M.C."/>
            <person name="Ming R."/>
            <person name="Peterson D.G."/>
            <person name="Mehboob-ur-Rahman"/>
            <person name="Ware D."/>
            <person name="Westhoff P."/>
            <person name="Mayer K.F."/>
            <person name="Messing J."/>
            <person name="Rokhsar D.S."/>
        </authorList>
    </citation>
    <scope>NUCLEOTIDE SEQUENCE [LARGE SCALE GENOMIC DNA]</scope>
    <source>
        <strain evidence="3">cv. BTx623</strain>
    </source>
</reference>
<accession>A0A1Z5R6B7</accession>
<dbReference type="AlphaFoldDB" id="A0A1Z5R6B7"/>
<dbReference type="Gramene" id="OQU79322">
    <property type="protein sequence ID" value="OQU79322"/>
    <property type="gene ID" value="SORBI_3008G130601"/>
</dbReference>
<keyword evidence="3" id="KW-1185">Reference proteome</keyword>
<gene>
    <name evidence="2" type="ORF">SORBI_3008G130601</name>
</gene>
<dbReference type="EMBL" id="CM000767">
    <property type="protein sequence ID" value="OQU79322.1"/>
    <property type="molecule type" value="Genomic_DNA"/>
</dbReference>
<dbReference type="Proteomes" id="UP000000768">
    <property type="component" value="Chromosome 8"/>
</dbReference>
<feature type="compositionally biased region" description="Low complexity" evidence="1">
    <location>
        <begin position="15"/>
        <end position="25"/>
    </location>
</feature>
<reference evidence="3" key="2">
    <citation type="journal article" date="2018" name="Plant J.">
        <title>The Sorghum bicolor reference genome: improved assembly, gene annotations, a transcriptome atlas, and signatures of genome organization.</title>
        <authorList>
            <person name="McCormick R.F."/>
            <person name="Truong S.K."/>
            <person name="Sreedasyam A."/>
            <person name="Jenkins J."/>
            <person name="Shu S."/>
            <person name="Sims D."/>
            <person name="Kennedy M."/>
            <person name="Amirebrahimi M."/>
            <person name="Weers B.D."/>
            <person name="McKinley B."/>
            <person name="Mattison A."/>
            <person name="Morishige D.T."/>
            <person name="Grimwood J."/>
            <person name="Schmutz J."/>
            <person name="Mullet J.E."/>
        </authorList>
    </citation>
    <scope>NUCLEOTIDE SEQUENCE [LARGE SCALE GENOMIC DNA]</scope>
    <source>
        <strain evidence="3">cv. BTx623</strain>
    </source>
</reference>
<sequence length="107" mass="11878">MRHSLKPPLDLTPARSFTSRTSRTTLPGPHNLPTLGAILKAEPLKPPTPQRKLGNLLQETQDDDDIAMEGPDDLSRGDSLRIVEEANRCCLPQFARAISCNGRRQHK</sequence>
<proteinExistence type="predicted"/>
<evidence type="ECO:0000313" key="3">
    <source>
        <dbReference type="Proteomes" id="UP000000768"/>
    </source>
</evidence>
<dbReference type="InParanoid" id="A0A1Z5R6B7"/>
<feature type="compositionally biased region" description="Acidic residues" evidence="1">
    <location>
        <begin position="60"/>
        <end position="72"/>
    </location>
</feature>